<reference evidence="3" key="1">
    <citation type="submission" date="2022-08" db="EMBL/GenBank/DDBJ databases">
        <authorList>
            <person name="Tistechok S."/>
            <person name="Samborskyy M."/>
            <person name="Roman I."/>
        </authorList>
    </citation>
    <scope>NUCLEOTIDE SEQUENCE</scope>
    <source>
        <strain evidence="3">DSM 103496</strain>
    </source>
</reference>
<sequence>MLAIAGFAVAALIYVLAVWTITGQSLENAALRGADQVDRSESDNAWRALGQITVYSLAVASVVVALVGVLRRRWDLAVAAVGVIVGGQLVVQVLKRFVLVRPHLVEVTGDYAGNSLPSGHTTIAMTVLFAALIVTPYRWRGVVLFFLLPWAVGIGQYTLTAKWHRLSDTLAAEAIAMAMAALASWWLARRGTLHRYTGQRKVGRTVLVVFWTLSGVLALALGAILWGAPLLREEPVATTGEYDWVIYLGATSFASAGSVITALVFLVHWRRVDTIPAASDLITESHALAAS</sequence>
<feature type="transmembrane region" description="Helical" evidence="1">
    <location>
        <begin position="114"/>
        <end position="134"/>
    </location>
</feature>
<dbReference type="SMART" id="SM00014">
    <property type="entry name" value="acidPPc"/>
    <property type="match status" value="1"/>
</dbReference>
<dbReference type="EMBL" id="JANYMP010000007">
    <property type="protein sequence ID" value="MCS7478757.1"/>
    <property type="molecule type" value="Genomic_DNA"/>
</dbReference>
<dbReference type="InterPro" id="IPR036938">
    <property type="entry name" value="PAP2/HPO_sf"/>
</dbReference>
<organism evidence="3 4">
    <name type="scientific">Umezawaea endophytica</name>
    <dbReference type="NCBI Taxonomy" id="1654476"/>
    <lineage>
        <taxon>Bacteria</taxon>
        <taxon>Bacillati</taxon>
        <taxon>Actinomycetota</taxon>
        <taxon>Actinomycetes</taxon>
        <taxon>Pseudonocardiales</taxon>
        <taxon>Pseudonocardiaceae</taxon>
        <taxon>Umezawaea</taxon>
    </lineage>
</organism>
<gene>
    <name evidence="3" type="ORF">NZH93_18010</name>
</gene>
<keyword evidence="4" id="KW-1185">Reference proteome</keyword>
<comment type="caution">
    <text evidence="3">The sequence shown here is derived from an EMBL/GenBank/DDBJ whole genome shotgun (WGS) entry which is preliminary data.</text>
</comment>
<feature type="transmembrane region" description="Helical" evidence="1">
    <location>
        <begin position="141"/>
        <end position="158"/>
    </location>
</feature>
<dbReference type="Gene3D" id="1.20.144.10">
    <property type="entry name" value="Phosphatidic acid phosphatase type 2/haloperoxidase"/>
    <property type="match status" value="1"/>
</dbReference>
<dbReference type="AlphaFoldDB" id="A0A9X3AFH1"/>
<protein>
    <submittedName>
        <fullName evidence="3">Phosphatase PAP2 family protein</fullName>
    </submittedName>
</protein>
<dbReference type="Proteomes" id="UP001141259">
    <property type="component" value="Unassembled WGS sequence"/>
</dbReference>
<dbReference type="SUPFAM" id="SSF48317">
    <property type="entry name" value="Acid phosphatase/Vanadium-dependent haloperoxidase"/>
    <property type="match status" value="1"/>
</dbReference>
<feature type="domain" description="Phosphatidic acid phosphatase type 2/haloperoxidase" evidence="2">
    <location>
        <begin position="76"/>
        <end position="184"/>
    </location>
</feature>
<evidence type="ECO:0000313" key="3">
    <source>
        <dbReference type="EMBL" id="MCS7478757.1"/>
    </source>
</evidence>
<keyword evidence="1" id="KW-0472">Membrane</keyword>
<keyword evidence="1" id="KW-0812">Transmembrane</keyword>
<accession>A0A9X3AFH1</accession>
<name>A0A9X3AFH1_9PSEU</name>
<feature type="transmembrane region" description="Helical" evidence="1">
    <location>
        <begin position="244"/>
        <end position="267"/>
    </location>
</feature>
<evidence type="ECO:0000259" key="2">
    <source>
        <dbReference type="SMART" id="SM00014"/>
    </source>
</evidence>
<dbReference type="RefSeq" id="WP_259624258.1">
    <property type="nucleotide sequence ID" value="NZ_JANYMP010000007.1"/>
</dbReference>
<evidence type="ECO:0000313" key="4">
    <source>
        <dbReference type="Proteomes" id="UP001141259"/>
    </source>
</evidence>
<dbReference type="Pfam" id="PF01569">
    <property type="entry name" value="PAP2"/>
    <property type="match status" value="1"/>
</dbReference>
<feature type="transmembrane region" description="Helical" evidence="1">
    <location>
        <begin position="76"/>
        <end position="94"/>
    </location>
</feature>
<feature type="transmembrane region" description="Helical" evidence="1">
    <location>
        <begin position="170"/>
        <end position="188"/>
    </location>
</feature>
<feature type="transmembrane region" description="Helical" evidence="1">
    <location>
        <begin position="48"/>
        <end position="69"/>
    </location>
</feature>
<evidence type="ECO:0000256" key="1">
    <source>
        <dbReference type="SAM" id="Phobius"/>
    </source>
</evidence>
<proteinExistence type="predicted"/>
<feature type="transmembrane region" description="Helical" evidence="1">
    <location>
        <begin position="208"/>
        <end position="228"/>
    </location>
</feature>
<dbReference type="InterPro" id="IPR000326">
    <property type="entry name" value="PAP2/HPO"/>
</dbReference>
<keyword evidence="1" id="KW-1133">Transmembrane helix</keyword>